<evidence type="ECO:0000256" key="1">
    <source>
        <dbReference type="SAM" id="Phobius"/>
    </source>
</evidence>
<sequence>MIRAGLLLLGLLSLVDVAGILLTDGEHPPIAIAAIGTAIGVVSLALLWFAWRGHRGATIGLVLLRLVSAATAVPAFTEPGVPAAARVAAGAVVVLTVVGCGLVVPALRRGVVRSG</sequence>
<accession>A0A4Q7UY75</accession>
<feature type="transmembrane region" description="Helical" evidence="1">
    <location>
        <begin position="83"/>
        <end position="107"/>
    </location>
</feature>
<dbReference type="AlphaFoldDB" id="A0A4Q7UY75"/>
<evidence type="ECO:0000313" key="3">
    <source>
        <dbReference type="Proteomes" id="UP000291591"/>
    </source>
</evidence>
<keyword evidence="1" id="KW-0812">Transmembrane</keyword>
<reference evidence="2 3" key="1">
    <citation type="submission" date="2019-02" db="EMBL/GenBank/DDBJ databases">
        <title>Sequencing the genomes of 1000 actinobacteria strains.</title>
        <authorList>
            <person name="Klenk H.-P."/>
        </authorList>
    </citation>
    <scope>NUCLEOTIDE SEQUENCE [LARGE SCALE GENOMIC DNA]</scope>
    <source>
        <strain evidence="2 3">DSM 45779</strain>
    </source>
</reference>
<dbReference type="RefSeq" id="WP_130290426.1">
    <property type="nucleotide sequence ID" value="NZ_SHKL01000001.1"/>
</dbReference>
<keyword evidence="3" id="KW-1185">Reference proteome</keyword>
<comment type="caution">
    <text evidence="2">The sequence shown here is derived from an EMBL/GenBank/DDBJ whole genome shotgun (WGS) entry which is preliminary data.</text>
</comment>
<feature type="transmembrane region" description="Helical" evidence="1">
    <location>
        <begin position="58"/>
        <end position="77"/>
    </location>
</feature>
<proteinExistence type="predicted"/>
<dbReference type="Proteomes" id="UP000291591">
    <property type="component" value="Unassembled WGS sequence"/>
</dbReference>
<keyword evidence="1" id="KW-0472">Membrane</keyword>
<organism evidence="2 3">
    <name type="scientific">Pseudonocardia sediminis</name>
    <dbReference type="NCBI Taxonomy" id="1397368"/>
    <lineage>
        <taxon>Bacteria</taxon>
        <taxon>Bacillati</taxon>
        <taxon>Actinomycetota</taxon>
        <taxon>Actinomycetes</taxon>
        <taxon>Pseudonocardiales</taxon>
        <taxon>Pseudonocardiaceae</taxon>
        <taxon>Pseudonocardia</taxon>
    </lineage>
</organism>
<gene>
    <name evidence="2" type="ORF">EV383_2952</name>
</gene>
<evidence type="ECO:0000313" key="2">
    <source>
        <dbReference type="EMBL" id="RZT86064.1"/>
    </source>
</evidence>
<dbReference type="EMBL" id="SHKL01000001">
    <property type="protein sequence ID" value="RZT86064.1"/>
    <property type="molecule type" value="Genomic_DNA"/>
</dbReference>
<protein>
    <recommendedName>
        <fullName evidence="4">Histidine kinase</fullName>
    </recommendedName>
</protein>
<feature type="transmembrane region" description="Helical" evidence="1">
    <location>
        <begin position="29"/>
        <end position="51"/>
    </location>
</feature>
<evidence type="ECO:0008006" key="4">
    <source>
        <dbReference type="Google" id="ProtNLM"/>
    </source>
</evidence>
<name>A0A4Q7UY75_PSEST</name>
<keyword evidence="1" id="KW-1133">Transmembrane helix</keyword>